<sequence>MEDDRSIIEDFLQKHNRDLFRFIYSITKHKEVSEDLYQEVLLSAYQNESKIDNKDSVKSWIFTMAKNRCIDFLRKEKNERMKNQLLLKEQGMKGIQEYFTEKKVLGNLALNEIVSSIEKLPEIYRKPIKLFYLNQLKLKEIAELCQLPISTVKSRIKRGREKLQIELIAWA</sequence>
<dbReference type="Gene3D" id="1.10.1740.10">
    <property type="match status" value="1"/>
</dbReference>
<evidence type="ECO:0000256" key="2">
    <source>
        <dbReference type="ARBA" id="ARBA00023015"/>
    </source>
</evidence>
<dbReference type="InterPro" id="IPR013325">
    <property type="entry name" value="RNA_pol_sigma_r2"/>
</dbReference>
<dbReference type="Pfam" id="PF08281">
    <property type="entry name" value="Sigma70_r4_2"/>
    <property type="match status" value="1"/>
</dbReference>
<comment type="similarity">
    <text evidence="1">Belongs to the sigma-70 factor family. ECF subfamily.</text>
</comment>
<dbReference type="Gene3D" id="1.10.10.10">
    <property type="entry name" value="Winged helix-like DNA-binding domain superfamily/Winged helix DNA-binding domain"/>
    <property type="match status" value="1"/>
</dbReference>
<proteinExistence type="inferred from homology"/>
<evidence type="ECO:0000313" key="8">
    <source>
        <dbReference type="Proteomes" id="UP001646157"/>
    </source>
</evidence>
<dbReference type="RefSeq" id="WP_205175052.1">
    <property type="nucleotide sequence ID" value="NZ_JAFBDZ010000006.1"/>
</dbReference>
<name>A0ABS2NJ31_9BACI</name>
<dbReference type="InterPro" id="IPR013324">
    <property type="entry name" value="RNA_pol_sigma_r3/r4-like"/>
</dbReference>
<keyword evidence="4" id="KW-0804">Transcription</keyword>
<accession>A0ABS2NJ31</accession>
<dbReference type="SUPFAM" id="SSF88659">
    <property type="entry name" value="Sigma3 and sigma4 domains of RNA polymerase sigma factors"/>
    <property type="match status" value="1"/>
</dbReference>
<feature type="domain" description="RNA polymerase sigma-70 region 2" evidence="5">
    <location>
        <begin position="13"/>
        <end position="77"/>
    </location>
</feature>
<protein>
    <submittedName>
        <fullName evidence="7">RNA polymerase sigma-70 factor (ECF subfamily)</fullName>
    </submittedName>
</protein>
<organism evidence="7 8">
    <name type="scientific">Rossellomorea pakistanensis</name>
    <dbReference type="NCBI Taxonomy" id="992288"/>
    <lineage>
        <taxon>Bacteria</taxon>
        <taxon>Bacillati</taxon>
        <taxon>Bacillota</taxon>
        <taxon>Bacilli</taxon>
        <taxon>Bacillales</taxon>
        <taxon>Bacillaceae</taxon>
        <taxon>Rossellomorea</taxon>
    </lineage>
</organism>
<evidence type="ECO:0000259" key="6">
    <source>
        <dbReference type="Pfam" id="PF08281"/>
    </source>
</evidence>
<dbReference type="InterPro" id="IPR013249">
    <property type="entry name" value="RNA_pol_sigma70_r4_t2"/>
</dbReference>
<keyword evidence="2" id="KW-0805">Transcription regulation</keyword>
<dbReference type="Pfam" id="PF04542">
    <property type="entry name" value="Sigma70_r2"/>
    <property type="match status" value="1"/>
</dbReference>
<keyword evidence="3" id="KW-0731">Sigma factor</keyword>
<dbReference type="InterPro" id="IPR014284">
    <property type="entry name" value="RNA_pol_sigma-70_dom"/>
</dbReference>
<dbReference type="PANTHER" id="PTHR43133">
    <property type="entry name" value="RNA POLYMERASE ECF-TYPE SIGMA FACTO"/>
    <property type="match status" value="1"/>
</dbReference>
<keyword evidence="8" id="KW-1185">Reference proteome</keyword>
<dbReference type="InterPro" id="IPR039425">
    <property type="entry name" value="RNA_pol_sigma-70-like"/>
</dbReference>
<evidence type="ECO:0000256" key="1">
    <source>
        <dbReference type="ARBA" id="ARBA00010641"/>
    </source>
</evidence>
<feature type="domain" description="RNA polymerase sigma factor 70 region 4 type 2" evidence="6">
    <location>
        <begin position="111"/>
        <end position="163"/>
    </location>
</feature>
<dbReference type="InterPro" id="IPR007627">
    <property type="entry name" value="RNA_pol_sigma70_r2"/>
</dbReference>
<dbReference type="Proteomes" id="UP001646157">
    <property type="component" value="Unassembled WGS sequence"/>
</dbReference>
<evidence type="ECO:0000259" key="5">
    <source>
        <dbReference type="Pfam" id="PF04542"/>
    </source>
</evidence>
<comment type="caution">
    <text evidence="7">The sequence shown here is derived from an EMBL/GenBank/DDBJ whole genome shotgun (WGS) entry which is preliminary data.</text>
</comment>
<evidence type="ECO:0000313" key="7">
    <source>
        <dbReference type="EMBL" id="MBM7587874.1"/>
    </source>
</evidence>
<dbReference type="EMBL" id="JAFBDZ010000006">
    <property type="protein sequence ID" value="MBM7587874.1"/>
    <property type="molecule type" value="Genomic_DNA"/>
</dbReference>
<gene>
    <name evidence="7" type="ORF">JOC86_004449</name>
</gene>
<dbReference type="CDD" id="cd06171">
    <property type="entry name" value="Sigma70_r4"/>
    <property type="match status" value="1"/>
</dbReference>
<reference evidence="7 8" key="1">
    <citation type="submission" date="2021-01" db="EMBL/GenBank/DDBJ databases">
        <title>Genomic Encyclopedia of Type Strains, Phase IV (KMG-IV): sequencing the most valuable type-strain genomes for metagenomic binning, comparative biology and taxonomic classification.</title>
        <authorList>
            <person name="Goeker M."/>
        </authorList>
    </citation>
    <scope>NUCLEOTIDE SEQUENCE [LARGE SCALE GENOMIC DNA]</scope>
    <source>
        <strain evidence="7 8">DSM 24834</strain>
    </source>
</reference>
<evidence type="ECO:0000256" key="4">
    <source>
        <dbReference type="ARBA" id="ARBA00023163"/>
    </source>
</evidence>
<dbReference type="SUPFAM" id="SSF88946">
    <property type="entry name" value="Sigma2 domain of RNA polymerase sigma factors"/>
    <property type="match status" value="1"/>
</dbReference>
<dbReference type="InterPro" id="IPR036388">
    <property type="entry name" value="WH-like_DNA-bd_sf"/>
</dbReference>
<dbReference type="NCBIfam" id="TIGR02937">
    <property type="entry name" value="sigma70-ECF"/>
    <property type="match status" value="1"/>
</dbReference>
<evidence type="ECO:0000256" key="3">
    <source>
        <dbReference type="ARBA" id="ARBA00023082"/>
    </source>
</evidence>
<dbReference type="PANTHER" id="PTHR43133:SF60">
    <property type="entry name" value="RNA POLYMERASE SIGMA FACTOR SIGV"/>
    <property type="match status" value="1"/>
</dbReference>